<comment type="caution">
    <text evidence="7">The sequence shown here is derived from an EMBL/GenBank/DDBJ whole genome shotgun (WGS) entry which is preliminary data.</text>
</comment>
<proteinExistence type="predicted"/>
<dbReference type="PANTHER" id="PTHR30213">
    <property type="entry name" value="INNER MEMBRANE PROTEIN YHJD"/>
    <property type="match status" value="1"/>
</dbReference>
<evidence type="ECO:0000313" key="7">
    <source>
        <dbReference type="EMBL" id="OFW34700.1"/>
    </source>
</evidence>
<evidence type="ECO:0000256" key="4">
    <source>
        <dbReference type="ARBA" id="ARBA00022989"/>
    </source>
</evidence>
<sequence length="293" mass="32056">MVAITFVRALFAFLLEVYAKFIEHRGALLAGGIAFFIFFSLFPILLFTGVILAYVLEDQAVRAQLMSYVFDNFPVFADLTRGTIEELITKRSSAGVIALIGFLWAGTNLFGGLAIGLNAVYEVAETRNLLLQRLIAIVVYLMIAGLIILSFGATAIASVFRDEVLRMLFPDQVIAVTWTIFSLALGAISTILLFLVVYKMVPNVKVGLSSILPGTIVAGLGWELAKYGFAVYLSTFARQGYGLIYGSFATIVLLMFWLYISAVLLLLGAEINVAFRRRASGGVKSFEPRKGSK</sequence>
<evidence type="ECO:0000256" key="5">
    <source>
        <dbReference type="ARBA" id="ARBA00023136"/>
    </source>
</evidence>
<reference evidence="7 8" key="1">
    <citation type="journal article" date="2016" name="Nat. Commun.">
        <title>Thousands of microbial genomes shed light on interconnected biogeochemical processes in an aquifer system.</title>
        <authorList>
            <person name="Anantharaman K."/>
            <person name="Brown C.T."/>
            <person name="Hug L.A."/>
            <person name="Sharon I."/>
            <person name="Castelle C.J."/>
            <person name="Probst A.J."/>
            <person name="Thomas B.C."/>
            <person name="Singh A."/>
            <person name="Wilkins M.J."/>
            <person name="Karaoz U."/>
            <person name="Brodie E.L."/>
            <person name="Williams K.H."/>
            <person name="Hubbard S.S."/>
            <person name="Banfield J.F."/>
        </authorList>
    </citation>
    <scope>NUCLEOTIDE SEQUENCE [LARGE SCALE GENOMIC DNA]</scope>
</reference>
<feature type="transmembrane region" description="Helical" evidence="6">
    <location>
        <begin position="137"/>
        <end position="160"/>
    </location>
</feature>
<feature type="transmembrane region" description="Helical" evidence="6">
    <location>
        <begin position="29"/>
        <end position="56"/>
    </location>
</feature>
<organism evidence="7 8">
    <name type="scientific">Candidatus Aquicultor primus</name>
    <dbReference type="NCBI Taxonomy" id="1797195"/>
    <lineage>
        <taxon>Bacteria</taxon>
        <taxon>Bacillati</taxon>
        <taxon>Actinomycetota</taxon>
        <taxon>Candidatus Aquicultoria</taxon>
        <taxon>Candidatus Aquicultorales</taxon>
        <taxon>Candidatus Aquicultoraceae</taxon>
        <taxon>Candidatus Aquicultor</taxon>
    </lineage>
</organism>
<dbReference type="PIRSF" id="PIRSF035875">
    <property type="entry name" value="RNase_BN"/>
    <property type="match status" value="1"/>
</dbReference>
<feature type="transmembrane region" description="Helical" evidence="6">
    <location>
        <begin position="172"/>
        <end position="198"/>
    </location>
</feature>
<dbReference type="GO" id="GO:0005886">
    <property type="term" value="C:plasma membrane"/>
    <property type="evidence" value="ECO:0007669"/>
    <property type="project" value="UniProtKB-SubCell"/>
</dbReference>
<dbReference type="Proteomes" id="UP000178086">
    <property type="component" value="Unassembled WGS sequence"/>
</dbReference>
<keyword evidence="5 6" id="KW-0472">Membrane</keyword>
<feature type="transmembrane region" description="Helical" evidence="6">
    <location>
        <begin position="96"/>
        <end position="117"/>
    </location>
</feature>
<dbReference type="PANTHER" id="PTHR30213:SF0">
    <property type="entry name" value="UPF0761 MEMBRANE PROTEIN YIHY"/>
    <property type="match status" value="1"/>
</dbReference>
<name>A0A1F2UNZ0_9ACTN</name>
<protein>
    <recommendedName>
        <fullName evidence="9">YihY/virulence factor BrkB family protein</fullName>
    </recommendedName>
</protein>
<evidence type="ECO:0000313" key="8">
    <source>
        <dbReference type="Proteomes" id="UP000178086"/>
    </source>
</evidence>
<dbReference type="EMBL" id="MELI01000035">
    <property type="protein sequence ID" value="OFW34700.1"/>
    <property type="molecule type" value="Genomic_DNA"/>
</dbReference>
<dbReference type="NCBIfam" id="TIGR00765">
    <property type="entry name" value="yihY_not_rbn"/>
    <property type="match status" value="1"/>
</dbReference>
<evidence type="ECO:0008006" key="9">
    <source>
        <dbReference type="Google" id="ProtNLM"/>
    </source>
</evidence>
<dbReference type="AlphaFoldDB" id="A0A1F2UNZ0"/>
<dbReference type="InterPro" id="IPR017039">
    <property type="entry name" value="Virul_fac_BrkB"/>
</dbReference>
<keyword evidence="2" id="KW-1003">Cell membrane</keyword>
<accession>A0A1F2UNZ0</accession>
<evidence type="ECO:0000256" key="3">
    <source>
        <dbReference type="ARBA" id="ARBA00022692"/>
    </source>
</evidence>
<evidence type="ECO:0000256" key="1">
    <source>
        <dbReference type="ARBA" id="ARBA00004651"/>
    </source>
</evidence>
<feature type="transmembrane region" description="Helical" evidence="6">
    <location>
        <begin position="243"/>
        <end position="268"/>
    </location>
</feature>
<gene>
    <name evidence="7" type="ORF">A2074_01490</name>
</gene>
<comment type="subcellular location">
    <subcellularLocation>
        <location evidence="1">Cell membrane</location>
        <topology evidence="1">Multi-pass membrane protein</topology>
    </subcellularLocation>
</comment>
<dbReference type="Pfam" id="PF03631">
    <property type="entry name" value="Virul_fac_BrkB"/>
    <property type="match status" value="1"/>
</dbReference>
<keyword evidence="4 6" id="KW-1133">Transmembrane helix</keyword>
<evidence type="ECO:0000256" key="6">
    <source>
        <dbReference type="SAM" id="Phobius"/>
    </source>
</evidence>
<evidence type="ECO:0000256" key="2">
    <source>
        <dbReference type="ARBA" id="ARBA00022475"/>
    </source>
</evidence>
<keyword evidence="3 6" id="KW-0812">Transmembrane</keyword>